<gene>
    <name evidence="1" type="ORF">SO802_016068</name>
</gene>
<comment type="caution">
    <text evidence="1">The sequence shown here is derived from an EMBL/GenBank/DDBJ whole genome shotgun (WGS) entry which is preliminary data.</text>
</comment>
<dbReference type="EMBL" id="JAZDWU010000005">
    <property type="protein sequence ID" value="KAL0002287.1"/>
    <property type="molecule type" value="Genomic_DNA"/>
</dbReference>
<protein>
    <submittedName>
        <fullName evidence="1">Uncharacterized protein</fullName>
    </submittedName>
</protein>
<proteinExistence type="predicted"/>
<organism evidence="1 2">
    <name type="scientific">Lithocarpus litseifolius</name>
    <dbReference type="NCBI Taxonomy" id="425828"/>
    <lineage>
        <taxon>Eukaryota</taxon>
        <taxon>Viridiplantae</taxon>
        <taxon>Streptophyta</taxon>
        <taxon>Embryophyta</taxon>
        <taxon>Tracheophyta</taxon>
        <taxon>Spermatophyta</taxon>
        <taxon>Magnoliopsida</taxon>
        <taxon>eudicotyledons</taxon>
        <taxon>Gunneridae</taxon>
        <taxon>Pentapetalae</taxon>
        <taxon>rosids</taxon>
        <taxon>fabids</taxon>
        <taxon>Fagales</taxon>
        <taxon>Fagaceae</taxon>
        <taxon>Lithocarpus</taxon>
    </lineage>
</organism>
<keyword evidence="2" id="KW-1185">Reference proteome</keyword>
<name>A0AAW2CVF4_9ROSI</name>
<reference evidence="1 2" key="1">
    <citation type="submission" date="2024-01" db="EMBL/GenBank/DDBJ databases">
        <title>A telomere-to-telomere, gap-free genome of sweet tea (Lithocarpus litseifolius).</title>
        <authorList>
            <person name="Zhou J."/>
        </authorList>
    </citation>
    <scope>NUCLEOTIDE SEQUENCE [LARGE SCALE GENOMIC DNA]</scope>
    <source>
        <strain evidence="1">Zhou-2022a</strain>
        <tissue evidence="1">Leaf</tissue>
    </source>
</reference>
<dbReference type="AlphaFoldDB" id="A0AAW2CVF4"/>
<dbReference type="Proteomes" id="UP001459277">
    <property type="component" value="Unassembled WGS sequence"/>
</dbReference>
<evidence type="ECO:0000313" key="2">
    <source>
        <dbReference type="Proteomes" id="UP001459277"/>
    </source>
</evidence>
<sequence length="108" mass="12507">MLLPREVEELEVTTAVMMAKEKDDNDNEIEVEEANNIEDSRHIDVDMQKFLLSILNIGILCSLESPKERMSMGEVIKELQLIKSAFISLGIRKEKPNRAQRHETNRRN</sequence>
<accession>A0AAW2CVF4</accession>
<evidence type="ECO:0000313" key="1">
    <source>
        <dbReference type="EMBL" id="KAL0002287.1"/>
    </source>
</evidence>